<dbReference type="InterPro" id="IPR011063">
    <property type="entry name" value="TilS/TtcA_N"/>
</dbReference>
<dbReference type="InterPro" id="IPR012796">
    <property type="entry name" value="Lysidine-tRNA-synth_C"/>
</dbReference>
<dbReference type="Gene3D" id="1.20.59.20">
    <property type="match status" value="1"/>
</dbReference>
<proteinExistence type="inferred from homology"/>
<dbReference type="SMART" id="SM00977">
    <property type="entry name" value="TilS_C"/>
    <property type="match status" value="1"/>
</dbReference>
<evidence type="ECO:0000256" key="3">
    <source>
        <dbReference type="ARBA" id="ARBA00022598"/>
    </source>
</evidence>
<keyword evidence="4 8" id="KW-0819">tRNA processing</keyword>
<evidence type="ECO:0000256" key="2">
    <source>
        <dbReference type="ARBA" id="ARBA00022490"/>
    </source>
</evidence>
<evidence type="ECO:0000256" key="1">
    <source>
        <dbReference type="ARBA" id="ARBA00004496"/>
    </source>
</evidence>
<dbReference type="AlphaFoldDB" id="A0A0M2KDR9"/>
<reference evidence="10 11" key="1">
    <citation type="submission" date="2015-01" db="EMBL/GenBank/DDBJ databases">
        <title>Erwinia tracheiphila.</title>
        <authorList>
            <person name="Shapiro L.R."/>
        </authorList>
    </citation>
    <scope>NUCLEOTIDE SEQUENCE [LARGE SCALE GENOMIC DNA]</scope>
    <source>
        <strain evidence="10 11">BuffGH</strain>
    </source>
</reference>
<dbReference type="NCBIfam" id="TIGR02432">
    <property type="entry name" value="lysidine_TilS_N"/>
    <property type="match status" value="1"/>
</dbReference>
<dbReference type="InterPro" id="IPR015262">
    <property type="entry name" value="tRNA_Ile_lys_synt_subst-bd"/>
</dbReference>
<dbReference type="RefSeq" id="WP_016190322.1">
    <property type="nucleotide sequence ID" value="NZ_CP089932.1"/>
</dbReference>
<dbReference type="Pfam" id="PF09179">
    <property type="entry name" value="TilS"/>
    <property type="match status" value="1"/>
</dbReference>
<feature type="domain" description="Lysidine-tRNA(Ile) synthetase C-terminal" evidence="9">
    <location>
        <begin position="370"/>
        <end position="441"/>
    </location>
</feature>
<dbReference type="Pfam" id="PF11734">
    <property type="entry name" value="TilS_C"/>
    <property type="match status" value="1"/>
</dbReference>
<dbReference type="Proteomes" id="UP000033924">
    <property type="component" value="Unassembled WGS sequence"/>
</dbReference>
<evidence type="ECO:0000313" key="11">
    <source>
        <dbReference type="Proteomes" id="UP000033924"/>
    </source>
</evidence>
<organism evidence="10 11">
    <name type="scientific">Erwinia tracheiphila</name>
    <dbReference type="NCBI Taxonomy" id="65700"/>
    <lineage>
        <taxon>Bacteria</taxon>
        <taxon>Pseudomonadati</taxon>
        <taxon>Pseudomonadota</taxon>
        <taxon>Gammaproteobacteria</taxon>
        <taxon>Enterobacterales</taxon>
        <taxon>Erwiniaceae</taxon>
        <taxon>Erwinia</taxon>
    </lineage>
</organism>
<dbReference type="CDD" id="cd01992">
    <property type="entry name" value="TilS_N"/>
    <property type="match status" value="1"/>
</dbReference>
<comment type="caution">
    <text evidence="10">The sequence shown here is derived from an EMBL/GenBank/DDBJ whole genome shotgun (WGS) entry which is preliminary data.</text>
</comment>
<dbReference type="EMBL" id="JXNU01000003">
    <property type="protein sequence ID" value="KKF37535.1"/>
    <property type="molecule type" value="Genomic_DNA"/>
</dbReference>
<feature type="binding site" evidence="8">
    <location>
        <begin position="21"/>
        <end position="26"/>
    </location>
    <ligand>
        <name>ATP</name>
        <dbReference type="ChEBI" id="CHEBI:30616"/>
    </ligand>
</feature>
<dbReference type="STRING" id="65700.SY86_22465"/>
<evidence type="ECO:0000256" key="5">
    <source>
        <dbReference type="ARBA" id="ARBA00022741"/>
    </source>
</evidence>
<keyword evidence="3 8" id="KW-0436">Ligase</keyword>
<name>A0A0M2KDR9_9GAMM</name>
<comment type="catalytic activity">
    <reaction evidence="7 8">
        <text>cytidine(34) in tRNA(Ile2) + L-lysine + ATP = lysidine(34) in tRNA(Ile2) + AMP + diphosphate + H(+)</text>
        <dbReference type="Rhea" id="RHEA:43744"/>
        <dbReference type="Rhea" id="RHEA-COMP:10625"/>
        <dbReference type="Rhea" id="RHEA-COMP:10670"/>
        <dbReference type="ChEBI" id="CHEBI:15378"/>
        <dbReference type="ChEBI" id="CHEBI:30616"/>
        <dbReference type="ChEBI" id="CHEBI:32551"/>
        <dbReference type="ChEBI" id="CHEBI:33019"/>
        <dbReference type="ChEBI" id="CHEBI:82748"/>
        <dbReference type="ChEBI" id="CHEBI:83665"/>
        <dbReference type="ChEBI" id="CHEBI:456215"/>
        <dbReference type="EC" id="6.3.4.19"/>
    </reaction>
</comment>
<comment type="domain">
    <text evidence="8">The N-terminal region contains the highly conserved SGGXDS motif, predicted to be a P-loop motif involved in ATP binding.</text>
</comment>
<dbReference type="GO" id="GO:0005737">
    <property type="term" value="C:cytoplasm"/>
    <property type="evidence" value="ECO:0007669"/>
    <property type="project" value="UniProtKB-SubCell"/>
</dbReference>
<dbReference type="SUPFAM" id="SSF56037">
    <property type="entry name" value="PheT/TilS domain"/>
    <property type="match status" value="1"/>
</dbReference>
<dbReference type="PANTHER" id="PTHR43033">
    <property type="entry name" value="TRNA(ILE)-LYSIDINE SYNTHASE-RELATED"/>
    <property type="match status" value="1"/>
</dbReference>
<accession>A0A0M2KDR9</accession>
<evidence type="ECO:0000256" key="6">
    <source>
        <dbReference type="ARBA" id="ARBA00022840"/>
    </source>
</evidence>
<keyword evidence="6 8" id="KW-0067">ATP-binding</keyword>
<dbReference type="GO" id="GO:0032267">
    <property type="term" value="F:tRNA(Ile)-lysidine synthase activity"/>
    <property type="evidence" value="ECO:0007669"/>
    <property type="project" value="UniProtKB-EC"/>
</dbReference>
<keyword evidence="5 8" id="KW-0547">Nucleotide-binding</keyword>
<dbReference type="GO" id="GO:0005524">
    <property type="term" value="F:ATP binding"/>
    <property type="evidence" value="ECO:0007669"/>
    <property type="project" value="UniProtKB-UniRule"/>
</dbReference>
<keyword evidence="2 8" id="KW-0963">Cytoplasm</keyword>
<dbReference type="InterPro" id="IPR012094">
    <property type="entry name" value="tRNA_Ile_lys_synt"/>
</dbReference>
<dbReference type="SUPFAM" id="SSF82829">
    <property type="entry name" value="MesJ substrate recognition domain-like"/>
    <property type="match status" value="1"/>
</dbReference>
<comment type="subcellular location">
    <subcellularLocation>
        <location evidence="1 8">Cytoplasm</location>
    </subcellularLocation>
</comment>
<evidence type="ECO:0000256" key="7">
    <source>
        <dbReference type="ARBA" id="ARBA00048539"/>
    </source>
</evidence>
<dbReference type="EC" id="6.3.4.19" evidence="8"/>
<dbReference type="InterPro" id="IPR012795">
    <property type="entry name" value="tRNA_Ile_lys_synt_N"/>
</dbReference>
<evidence type="ECO:0000256" key="8">
    <source>
        <dbReference type="HAMAP-Rule" id="MF_01161"/>
    </source>
</evidence>
<sequence length="446" mass="50654">MSLLNLQQQLDEHQQLLVAYSGGLDSTVLLHQLVCLRQQLPGIHLRAIHIHHGLNAHADSWVNHCQQQCAEWQVLFKVVHVRLDTRGKGVEAAARDARYQAFLENLQPGEVLLTAQHQNDQCETLLLALKRGSGPAGLSGMSASGKLGRYLHLRPLLDFSRSQLEKWAAEHHLRWTEDDSNQNQRYDRNFIRQAVMPLLNSRWPHFSQSVARSAALCAGQEQLLDELLSESLNALIDDRGSLAIGPMMKMSEARRSALIRRWIASQQGLMPSRDALLRIWHEIACSREDAEPRLRLGGNEIRRYRDRLYWLELCHSCHDVEIEWPPQQKSLALSVSGGLLVRTTYSARGTKEDKSSQSVIVRPPLMQERVTIRFQAHGKFHIVGRAGGRSLKKILQESAIPPWQRGRIPMIFYNDCLIAAVGVFVTREGDPGTEPGWQIRWQHDLA</sequence>
<evidence type="ECO:0000256" key="4">
    <source>
        <dbReference type="ARBA" id="ARBA00022694"/>
    </source>
</evidence>
<comment type="similarity">
    <text evidence="8">Belongs to the tRNA(Ile)-lysidine synthase family.</text>
</comment>
<dbReference type="Pfam" id="PF01171">
    <property type="entry name" value="ATP_bind_3"/>
    <property type="match status" value="1"/>
</dbReference>
<dbReference type="GO" id="GO:0006400">
    <property type="term" value="P:tRNA modification"/>
    <property type="evidence" value="ECO:0007669"/>
    <property type="project" value="UniProtKB-UniRule"/>
</dbReference>
<dbReference type="Gene3D" id="3.40.50.620">
    <property type="entry name" value="HUPs"/>
    <property type="match status" value="1"/>
</dbReference>
<keyword evidence="11" id="KW-1185">Reference proteome</keyword>
<dbReference type="PATRIC" id="fig|65700.7.peg.5602"/>
<evidence type="ECO:0000259" key="9">
    <source>
        <dbReference type="SMART" id="SM00977"/>
    </source>
</evidence>
<gene>
    <name evidence="8 10" type="primary">tilS</name>
    <name evidence="10" type="ORF">SY86_22465</name>
</gene>
<dbReference type="PANTHER" id="PTHR43033:SF1">
    <property type="entry name" value="TRNA(ILE)-LYSIDINE SYNTHASE-RELATED"/>
    <property type="match status" value="1"/>
</dbReference>
<protein>
    <recommendedName>
        <fullName evidence="8">tRNA(Ile)-lysidine synthase</fullName>
        <ecNumber evidence="8">6.3.4.19</ecNumber>
    </recommendedName>
    <alternativeName>
        <fullName evidence="8">tRNA(Ile)-2-lysyl-cytidine synthase</fullName>
    </alternativeName>
    <alternativeName>
        <fullName evidence="8">tRNA(Ile)-lysidine synthetase</fullName>
    </alternativeName>
</protein>
<dbReference type="HAMAP" id="MF_01161">
    <property type="entry name" value="tRNA_Ile_lys_synt"/>
    <property type="match status" value="1"/>
</dbReference>
<dbReference type="InterPro" id="IPR014729">
    <property type="entry name" value="Rossmann-like_a/b/a_fold"/>
</dbReference>
<dbReference type="SUPFAM" id="SSF52402">
    <property type="entry name" value="Adenine nucleotide alpha hydrolases-like"/>
    <property type="match status" value="1"/>
</dbReference>
<evidence type="ECO:0000313" key="10">
    <source>
        <dbReference type="EMBL" id="KKF37535.1"/>
    </source>
</evidence>
<dbReference type="NCBIfam" id="NF007942">
    <property type="entry name" value="PRK10660.1"/>
    <property type="match status" value="1"/>
</dbReference>
<dbReference type="NCBIfam" id="TIGR02433">
    <property type="entry name" value="lysidine_TilS_C"/>
    <property type="match status" value="1"/>
</dbReference>
<comment type="function">
    <text evidence="8">Ligates lysine onto the cytidine present at position 34 of the AUA codon-specific tRNA(Ile) that contains the anticodon CAU, in an ATP-dependent manner. Cytidine is converted to lysidine, thus changing the amino acid specificity of the tRNA from methionine to isoleucine.</text>
</comment>